<sequence>MKTVSSIIMILFSIFLIFLAKKDIKKMFWVSYLFIIGIPIGSTNVIMEYVDLINIKSVSINGFHVIISILTIYSIIELVKKRKTISWNKSYIKYIVFCVGIFTGLVLGLLHHKNFISDGQKYVMMMLYIFSIFVIFGNDFDIEKWIRYTIYGVSFGCLFSIFVNTLGDSMNFFYIEDLHKRSTETAFVVYSANITLLIIIYVFYGFLNSPVKKSKIPEYVGMAVCMYYNLFCAHNRTIIFVMALLMIIVLVLSISKDNWKSTQFRVKIIATVSVIAMVAAVMVVTKNELLMRLLNTDIFSKNDNGVTRFNTVKYYFRKLVKEPAGAGFGTPLPLINQWGRFHGISLFTDNAYVNVAMKTGIIGLAAFVFMIIVPVVKFFKNHGFNRKNVIIGLTYLGYLFLVTVMTGQFTNTYPITLFSISLVYALNVYANRNEQI</sequence>
<dbReference type="GO" id="GO:0016020">
    <property type="term" value="C:membrane"/>
    <property type="evidence" value="ECO:0007669"/>
    <property type="project" value="UniProtKB-SubCell"/>
</dbReference>
<evidence type="ECO:0000256" key="3">
    <source>
        <dbReference type="ARBA" id="ARBA00022989"/>
    </source>
</evidence>
<dbReference type="AlphaFoldDB" id="D4S1X8"/>
<feature type="transmembrane region" description="Helical" evidence="5">
    <location>
        <begin position="28"/>
        <end position="47"/>
    </location>
</feature>
<feature type="transmembrane region" description="Helical" evidence="5">
    <location>
        <begin position="237"/>
        <end position="254"/>
    </location>
</feature>
<gene>
    <name evidence="7" type="ORF">BUTYVIB_02100</name>
</gene>
<dbReference type="eggNOG" id="ENOG503280R">
    <property type="taxonomic scope" value="Bacteria"/>
</dbReference>
<feature type="transmembrane region" description="Helical" evidence="5">
    <location>
        <begin position="122"/>
        <end position="141"/>
    </location>
</feature>
<evidence type="ECO:0000256" key="5">
    <source>
        <dbReference type="SAM" id="Phobius"/>
    </source>
</evidence>
<comment type="caution">
    <text evidence="7">The sequence shown here is derived from an EMBL/GenBank/DDBJ whole genome shotgun (WGS) entry which is preliminary data.</text>
</comment>
<dbReference type="InterPro" id="IPR051533">
    <property type="entry name" value="WaaL-like"/>
</dbReference>
<name>D4S1X8_9FIRM</name>
<proteinExistence type="predicted"/>
<keyword evidence="2 5" id="KW-0812">Transmembrane</keyword>
<evidence type="ECO:0000256" key="2">
    <source>
        <dbReference type="ARBA" id="ARBA00022692"/>
    </source>
</evidence>
<dbReference type="HOGENOM" id="CLU_610736_0_0_9"/>
<evidence type="ECO:0000256" key="4">
    <source>
        <dbReference type="ARBA" id="ARBA00023136"/>
    </source>
</evidence>
<comment type="subcellular location">
    <subcellularLocation>
        <location evidence="1">Membrane</location>
        <topology evidence="1">Multi-pass membrane protein</topology>
    </subcellularLocation>
</comment>
<dbReference type="PANTHER" id="PTHR37422:SF13">
    <property type="entry name" value="LIPOPOLYSACCHARIDE BIOSYNTHESIS PROTEIN PA4999-RELATED"/>
    <property type="match status" value="1"/>
</dbReference>
<dbReference type="Proteomes" id="UP000006238">
    <property type="component" value="Unassembled WGS sequence"/>
</dbReference>
<reference evidence="7 8" key="1">
    <citation type="submission" date="2010-02" db="EMBL/GenBank/DDBJ databases">
        <authorList>
            <person name="Weinstock G."/>
            <person name="Sodergren E."/>
            <person name="Clifton S."/>
            <person name="Fulton L."/>
            <person name="Fulton B."/>
            <person name="Courtney L."/>
            <person name="Fronick C."/>
            <person name="Harrison M."/>
            <person name="Strong C."/>
            <person name="Farmer C."/>
            <person name="Delahaunty K."/>
            <person name="Markovic C."/>
            <person name="Hall O."/>
            <person name="Minx P."/>
            <person name="Tomlinson C."/>
            <person name="Mitreva M."/>
            <person name="Nelson J."/>
            <person name="Hou S."/>
            <person name="Wollam A."/>
            <person name="Pepin K.H."/>
            <person name="Johnson M."/>
            <person name="Bhonagiri V."/>
            <person name="Zhang X."/>
            <person name="Suruliraj S."/>
            <person name="Warren W."/>
            <person name="Chinwalla A."/>
            <person name="Mardis E.R."/>
            <person name="Wilson R.K."/>
        </authorList>
    </citation>
    <scope>NUCLEOTIDE SEQUENCE [LARGE SCALE GENOMIC DNA]</scope>
    <source>
        <strain evidence="7 8">DSM 2876</strain>
    </source>
</reference>
<evidence type="ECO:0000256" key="1">
    <source>
        <dbReference type="ARBA" id="ARBA00004141"/>
    </source>
</evidence>
<dbReference type="RefSeq" id="WP_005604076.1">
    <property type="nucleotide sequence ID" value="NZ_GG663524.1"/>
</dbReference>
<feature type="transmembrane region" description="Helical" evidence="5">
    <location>
        <begin position="187"/>
        <end position="204"/>
    </location>
</feature>
<evidence type="ECO:0000259" key="6">
    <source>
        <dbReference type="Pfam" id="PF04932"/>
    </source>
</evidence>
<feature type="domain" description="O-antigen ligase-related" evidence="6">
    <location>
        <begin position="222"/>
        <end position="368"/>
    </location>
</feature>
<evidence type="ECO:0000313" key="8">
    <source>
        <dbReference type="Proteomes" id="UP000006238"/>
    </source>
</evidence>
<organism evidence="7 8">
    <name type="scientific">Eshraghiella crossota DSM 2876</name>
    <dbReference type="NCBI Taxonomy" id="511680"/>
    <lineage>
        <taxon>Bacteria</taxon>
        <taxon>Bacillati</taxon>
        <taxon>Bacillota</taxon>
        <taxon>Clostridia</taxon>
        <taxon>Lachnospirales</taxon>
        <taxon>Lachnospiraceae</taxon>
        <taxon>Eshraghiella</taxon>
    </lineage>
</organism>
<keyword evidence="3 5" id="KW-1133">Transmembrane helix</keyword>
<accession>D4S1X8</accession>
<feature type="transmembrane region" description="Helical" evidence="5">
    <location>
        <begin position="148"/>
        <end position="167"/>
    </location>
</feature>
<feature type="transmembrane region" description="Helical" evidence="5">
    <location>
        <begin position="355"/>
        <end position="376"/>
    </location>
</feature>
<feature type="transmembrane region" description="Helical" evidence="5">
    <location>
        <begin position="216"/>
        <end position="231"/>
    </location>
</feature>
<feature type="transmembrane region" description="Helical" evidence="5">
    <location>
        <begin position="91"/>
        <end position="110"/>
    </location>
</feature>
<evidence type="ECO:0000313" key="7">
    <source>
        <dbReference type="EMBL" id="EFF67876.1"/>
    </source>
</evidence>
<keyword evidence="8" id="KW-1185">Reference proteome</keyword>
<feature type="transmembrane region" description="Helical" evidence="5">
    <location>
        <begin position="412"/>
        <end position="430"/>
    </location>
</feature>
<keyword evidence="4 5" id="KW-0472">Membrane</keyword>
<dbReference type="EMBL" id="ABWN01000035">
    <property type="protein sequence ID" value="EFF67876.1"/>
    <property type="molecule type" value="Genomic_DNA"/>
</dbReference>
<feature type="transmembrane region" description="Helical" evidence="5">
    <location>
        <begin position="59"/>
        <end position="79"/>
    </location>
</feature>
<dbReference type="PANTHER" id="PTHR37422">
    <property type="entry name" value="TEICHURONIC ACID BIOSYNTHESIS PROTEIN TUAE"/>
    <property type="match status" value="1"/>
</dbReference>
<feature type="transmembrane region" description="Helical" evidence="5">
    <location>
        <begin position="266"/>
        <end position="285"/>
    </location>
</feature>
<dbReference type="InterPro" id="IPR007016">
    <property type="entry name" value="O-antigen_ligase-rel_domated"/>
</dbReference>
<protein>
    <recommendedName>
        <fullName evidence="6">O-antigen ligase-related domain-containing protein</fullName>
    </recommendedName>
</protein>
<feature type="transmembrane region" description="Helical" evidence="5">
    <location>
        <begin position="6"/>
        <end position="21"/>
    </location>
</feature>
<dbReference type="Pfam" id="PF04932">
    <property type="entry name" value="Wzy_C"/>
    <property type="match status" value="1"/>
</dbReference>
<feature type="transmembrane region" description="Helical" evidence="5">
    <location>
        <begin position="388"/>
        <end position="406"/>
    </location>
</feature>